<gene>
    <name evidence="1" type="ORF">ACFQZ6_13205</name>
</gene>
<dbReference type="EMBL" id="JBHTEB010000001">
    <property type="protein sequence ID" value="MFD0315172.1"/>
    <property type="molecule type" value="Genomic_DNA"/>
</dbReference>
<sequence length="96" mass="10646">MRVMLRATLNTEAANEGIKNGTLPQALEAMMERLKPEAAYFTPNHGSRCCIVVFDMQDSSQMPSISEPLFQQFGAEVEMQPVMNADDLRKGLGALR</sequence>
<name>A0ABW2W9K1_9ACTN</name>
<evidence type="ECO:0008006" key="3">
    <source>
        <dbReference type="Google" id="ProtNLM"/>
    </source>
</evidence>
<accession>A0ABW2W9K1</accession>
<organism evidence="1 2">
    <name type="scientific">Streptomyces flavalbus</name>
    <dbReference type="NCBI Taxonomy" id="2665155"/>
    <lineage>
        <taxon>Bacteria</taxon>
        <taxon>Bacillati</taxon>
        <taxon>Actinomycetota</taxon>
        <taxon>Actinomycetes</taxon>
        <taxon>Kitasatosporales</taxon>
        <taxon>Streptomycetaceae</taxon>
        <taxon>Streptomyces</taxon>
    </lineage>
</organism>
<proteinExistence type="predicted"/>
<comment type="caution">
    <text evidence="1">The sequence shown here is derived from an EMBL/GenBank/DDBJ whole genome shotgun (WGS) entry which is preliminary data.</text>
</comment>
<evidence type="ECO:0000313" key="1">
    <source>
        <dbReference type="EMBL" id="MFD0315172.1"/>
    </source>
</evidence>
<evidence type="ECO:0000313" key="2">
    <source>
        <dbReference type="Proteomes" id="UP001597023"/>
    </source>
</evidence>
<protein>
    <recommendedName>
        <fullName evidence="3">DUF3303 domain-containing protein</fullName>
    </recommendedName>
</protein>
<reference evidence="2" key="1">
    <citation type="journal article" date="2019" name="Int. J. Syst. Evol. Microbiol.">
        <title>The Global Catalogue of Microorganisms (GCM) 10K type strain sequencing project: providing services to taxonomists for standard genome sequencing and annotation.</title>
        <authorList>
            <consortium name="The Broad Institute Genomics Platform"/>
            <consortium name="The Broad Institute Genome Sequencing Center for Infectious Disease"/>
            <person name="Wu L."/>
            <person name="Ma J."/>
        </authorList>
    </citation>
    <scope>NUCLEOTIDE SEQUENCE [LARGE SCALE GENOMIC DNA]</scope>
    <source>
        <strain evidence="2">CGMCC 4.7400</strain>
    </source>
</reference>
<dbReference type="Proteomes" id="UP001597023">
    <property type="component" value="Unassembled WGS sequence"/>
</dbReference>
<dbReference type="RefSeq" id="WP_381607924.1">
    <property type="nucleotide sequence ID" value="NZ_JBHTEB010000001.1"/>
</dbReference>
<keyword evidence="2" id="KW-1185">Reference proteome</keyword>